<proteinExistence type="predicted"/>
<dbReference type="Pfam" id="PF00571">
    <property type="entry name" value="CBS"/>
    <property type="match status" value="2"/>
</dbReference>
<organism evidence="4 5">
    <name type="scientific">Desulfotruncus arcticus DSM 17038</name>
    <dbReference type="NCBI Taxonomy" id="1121424"/>
    <lineage>
        <taxon>Bacteria</taxon>
        <taxon>Bacillati</taxon>
        <taxon>Bacillota</taxon>
        <taxon>Clostridia</taxon>
        <taxon>Eubacteriales</taxon>
        <taxon>Desulfallaceae</taxon>
        <taxon>Desulfotruncus</taxon>
    </lineage>
</organism>
<dbReference type="InterPro" id="IPR051462">
    <property type="entry name" value="CBS_domain-containing"/>
</dbReference>
<dbReference type="EMBL" id="FOOX01000001">
    <property type="protein sequence ID" value="SFG01725.1"/>
    <property type="molecule type" value="Genomic_DNA"/>
</dbReference>
<evidence type="ECO:0000313" key="5">
    <source>
        <dbReference type="Proteomes" id="UP000199337"/>
    </source>
</evidence>
<keyword evidence="5" id="KW-1185">Reference proteome</keyword>
<dbReference type="OrthoDB" id="1808351at2"/>
<sequence>MYDNKRVRDYMVPVKEYPVIYEDYTAAEAFSIMRESFHQKDGTWYGFQSLLVINDREELVGILTLRSLLKAFKIQAMLDHLLKGDPMGLFFMPRFHNSLQIVTKDIMRPLSLITVQEDCVIFEAIVTMVKWKINSLPVMSGKELVGIVRTIDLFWSVGEFLE</sequence>
<feature type="domain" description="CBS" evidence="3">
    <location>
        <begin position="11"/>
        <end position="80"/>
    </location>
</feature>
<keyword evidence="2" id="KW-0129">CBS domain</keyword>
<evidence type="ECO:0000259" key="3">
    <source>
        <dbReference type="PROSITE" id="PS51371"/>
    </source>
</evidence>
<feature type="domain" description="CBS" evidence="3">
    <location>
        <begin position="107"/>
        <end position="162"/>
    </location>
</feature>
<gene>
    <name evidence="4" type="ORF">SAMN05660649_00487</name>
</gene>
<protein>
    <submittedName>
        <fullName evidence="4">CBS domain-containing protein</fullName>
    </submittedName>
</protein>
<reference evidence="5" key="1">
    <citation type="submission" date="2016-10" db="EMBL/GenBank/DDBJ databases">
        <authorList>
            <person name="Varghese N."/>
            <person name="Submissions S."/>
        </authorList>
    </citation>
    <scope>NUCLEOTIDE SEQUENCE [LARGE SCALE GENOMIC DNA]</scope>
    <source>
        <strain evidence="5">DSM 17038</strain>
    </source>
</reference>
<dbReference type="SMART" id="SM00116">
    <property type="entry name" value="CBS"/>
    <property type="match status" value="2"/>
</dbReference>
<keyword evidence="1" id="KW-0677">Repeat</keyword>
<dbReference type="PROSITE" id="PS51371">
    <property type="entry name" value="CBS"/>
    <property type="match status" value="2"/>
</dbReference>
<dbReference type="PANTHER" id="PTHR48108">
    <property type="entry name" value="CBS DOMAIN-CONTAINING PROTEIN CBSX2, CHLOROPLASTIC"/>
    <property type="match status" value="1"/>
</dbReference>
<dbReference type="AlphaFoldDB" id="A0A1I2NCS0"/>
<name>A0A1I2NCS0_9FIRM</name>
<dbReference type="InterPro" id="IPR046342">
    <property type="entry name" value="CBS_dom_sf"/>
</dbReference>
<dbReference type="RefSeq" id="WP_092468328.1">
    <property type="nucleotide sequence ID" value="NZ_FOOX01000001.1"/>
</dbReference>
<evidence type="ECO:0000313" key="4">
    <source>
        <dbReference type="EMBL" id="SFG01725.1"/>
    </source>
</evidence>
<dbReference type="InterPro" id="IPR000644">
    <property type="entry name" value="CBS_dom"/>
</dbReference>
<dbReference type="SUPFAM" id="SSF54631">
    <property type="entry name" value="CBS-domain pair"/>
    <property type="match status" value="1"/>
</dbReference>
<evidence type="ECO:0000256" key="2">
    <source>
        <dbReference type="PROSITE-ProRule" id="PRU00703"/>
    </source>
</evidence>
<evidence type="ECO:0000256" key="1">
    <source>
        <dbReference type="ARBA" id="ARBA00022737"/>
    </source>
</evidence>
<dbReference type="Gene3D" id="3.10.580.10">
    <property type="entry name" value="CBS-domain"/>
    <property type="match status" value="1"/>
</dbReference>
<dbReference type="PANTHER" id="PTHR48108:SF26">
    <property type="entry name" value="CBS DOMAIN-CONTAINING PROTEIN DDB_G0289609"/>
    <property type="match status" value="1"/>
</dbReference>
<dbReference type="Proteomes" id="UP000199337">
    <property type="component" value="Unassembled WGS sequence"/>
</dbReference>
<accession>A0A1I2NCS0</accession>
<dbReference type="STRING" id="341036.SAMN05660649_00487"/>